<organism evidence="1 2">
    <name type="scientific">Heliorestis acidaminivorans</name>
    <dbReference type="NCBI Taxonomy" id="553427"/>
    <lineage>
        <taxon>Bacteria</taxon>
        <taxon>Bacillati</taxon>
        <taxon>Bacillota</taxon>
        <taxon>Clostridia</taxon>
        <taxon>Eubacteriales</taxon>
        <taxon>Heliobacteriaceae</taxon>
        <taxon>Heliorestis</taxon>
    </lineage>
</organism>
<dbReference type="OrthoDB" id="9844036at2"/>
<comment type="caution">
    <text evidence="1">The sequence shown here is derived from an EMBL/GenBank/DDBJ whole genome shotgun (WGS) entry which is preliminary data.</text>
</comment>
<name>A0A6I0F1U6_9FIRM</name>
<dbReference type="EMBL" id="WBXO01000007">
    <property type="protein sequence ID" value="KAB2952139.1"/>
    <property type="molecule type" value="Genomic_DNA"/>
</dbReference>
<proteinExistence type="predicted"/>
<protein>
    <submittedName>
        <fullName evidence="1">Uncharacterized protein</fullName>
    </submittedName>
</protein>
<dbReference type="Proteomes" id="UP000468766">
    <property type="component" value="Unassembled WGS sequence"/>
</dbReference>
<reference evidence="1 2" key="1">
    <citation type="submission" date="2019-10" db="EMBL/GenBank/DDBJ databases">
        <title>Whole-genome sequence of the extremophile Heliorestis acidaminivorans DSM 24790.</title>
        <authorList>
            <person name="Kyndt J.A."/>
            <person name="Meyer T.E."/>
        </authorList>
    </citation>
    <scope>NUCLEOTIDE SEQUENCE [LARGE SCALE GENOMIC DNA]</scope>
    <source>
        <strain evidence="1 2">DSM 24790</strain>
    </source>
</reference>
<sequence length="79" mass="9110">MNYLLWHDLGITTGIKIRGRLRTSNGKYFSFHGNIQELYPKFALIREEGRAYFDTIHINDFVQGTFLIATTRREGDGSA</sequence>
<dbReference type="AlphaFoldDB" id="A0A6I0F1U6"/>
<gene>
    <name evidence="1" type="ORF">F9B85_10020</name>
</gene>
<evidence type="ECO:0000313" key="1">
    <source>
        <dbReference type="EMBL" id="KAB2952139.1"/>
    </source>
</evidence>
<dbReference type="RefSeq" id="WP_151620486.1">
    <property type="nucleotide sequence ID" value="NZ_WBXO01000007.1"/>
</dbReference>
<keyword evidence="2" id="KW-1185">Reference proteome</keyword>
<evidence type="ECO:0000313" key="2">
    <source>
        <dbReference type="Proteomes" id="UP000468766"/>
    </source>
</evidence>
<accession>A0A6I0F1U6</accession>